<proteinExistence type="predicted"/>
<evidence type="ECO:0000256" key="1">
    <source>
        <dbReference type="ARBA" id="ARBA00022801"/>
    </source>
</evidence>
<gene>
    <name evidence="3" type="ORF">FYJ84_05600</name>
</gene>
<dbReference type="GO" id="GO:0016289">
    <property type="term" value="F:acyl-CoA hydrolase activity"/>
    <property type="evidence" value="ECO:0007669"/>
    <property type="project" value="UniProtKB-ARBA"/>
</dbReference>
<dbReference type="PANTHER" id="PTHR42856:SF1">
    <property type="entry name" value="ACYL-COENZYME A THIOESTERASE PAAI"/>
    <property type="match status" value="1"/>
</dbReference>
<evidence type="ECO:0000259" key="2">
    <source>
        <dbReference type="Pfam" id="PF03061"/>
    </source>
</evidence>
<dbReference type="SUPFAM" id="SSF54637">
    <property type="entry name" value="Thioesterase/thiol ester dehydrase-isomerase"/>
    <property type="match status" value="1"/>
</dbReference>
<dbReference type="CDD" id="cd03443">
    <property type="entry name" value="PaaI_thioesterase"/>
    <property type="match status" value="1"/>
</dbReference>
<evidence type="ECO:0000313" key="3">
    <source>
        <dbReference type="EMBL" id="MSU08459.1"/>
    </source>
</evidence>
<feature type="domain" description="Thioesterase" evidence="2">
    <location>
        <begin position="72"/>
        <end position="145"/>
    </location>
</feature>
<keyword evidence="1" id="KW-0378">Hydrolase</keyword>
<protein>
    <submittedName>
        <fullName evidence="3">PaaI family thioesterase</fullName>
    </submittedName>
</protein>
<dbReference type="InterPro" id="IPR003736">
    <property type="entry name" value="PAAI_dom"/>
</dbReference>
<comment type="caution">
    <text evidence="3">The sequence shown here is derived from an EMBL/GenBank/DDBJ whole genome shotgun (WGS) entry which is preliminary data.</text>
</comment>
<dbReference type="InterPro" id="IPR029069">
    <property type="entry name" value="HotDog_dom_sf"/>
</dbReference>
<dbReference type="EMBL" id="VUNR01000008">
    <property type="protein sequence ID" value="MSU08459.1"/>
    <property type="molecule type" value="Genomic_DNA"/>
</dbReference>
<sequence>MSLLSLYCHGEAVKMEDNSSNEINEQVLAHLHNFYHENPYVQLLGIKVESVERGRVTLSMESEEKLSNFYHIAHGGALMSLADTAMGATCLSVNKKVVTQSMNSFFLKAASEGAHLTATGHILHNGRKTLVCETEIRDEEGTVLCKATANFFVIGQCVAEL</sequence>
<dbReference type="InterPro" id="IPR006683">
    <property type="entry name" value="Thioestr_dom"/>
</dbReference>
<organism evidence="3 4">
    <name type="scientific">Anaerovibrio slackiae</name>
    <dbReference type="NCBI Taxonomy" id="2652309"/>
    <lineage>
        <taxon>Bacteria</taxon>
        <taxon>Bacillati</taxon>
        <taxon>Bacillota</taxon>
        <taxon>Negativicutes</taxon>
        <taxon>Selenomonadales</taxon>
        <taxon>Selenomonadaceae</taxon>
        <taxon>Anaerovibrio</taxon>
    </lineage>
</organism>
<dbReference type="Gene3D" id="3.10.129.10">
    <property type="entry name" value="Hotdog Thioesterase"/>
    <property type="match status" value="1"/>
</dbReference>
<reference evidence="3 4" key="1">
    <citation type="submission" date="2019-08" db="EMBL/GenBank/DDBJ databases">
        <title>In-depth cultivation of the pig gut microbiome towards novel bacterial diversity and tailored functional studies.</title>
        <authorList>
            <person name="Wylensek D."/>
            <person name="Hitch T.C.A."/>
            <person name="Clavel T."/>
        </authorList>
    </citation>
    <scope>NUCLEOTIDE SEQUENCE [LARGE SCALE GENOMIC DNA]</scope>
    <source>
        <strain evidence="3 4">WCA-693-APC-5D-A</strain>
    </source>
</reference>
<dbReference type="Proteomes" id="UP000433181">
    <property type="component" value="Unassembled WGS sequence"/>
</dbReference>
<keyword evidence="4" id="KW-1185">Reference proteome</keyword>
<evidence type="ECO:0000313" key="4">
    <source>
        <dbReference type="Proteomes" id="UP000433181"/>
    </source>
</evidence>
<dbReference type="InterPro" id="IPR052723">
    <property type="entry name" value="Acyl-CoA_thioesterase_PaaI"/>
</dbReference>
<dbReference type="Pfam" id="PF03061">
    <property type="entry name" value="4HBT"/>
    <property type="match status" value="1"/>
</dbReference>
<accession>A0A6I2UFP9</accession>
<dbReference type="NCBIfam" id="TIGR00369">
    <property type="entry name" value="unchar_dom_1"/>
    <property type="match status" value="1"/>
</dbReference>
<dbReference type="AlphaFoldDB" id="A0A6I2UFP9"/>
<dbReference type="PANTHER" id="PTHR42856">
    <property type="entry name" value="ACYL-COENZYME A THIOESTERASE PAAI"/>
    <property type="match status" value="1"/>
</dbReference>
<name>A0A6I2UFP9_9FIRM</name>